<proteinExistence type="predicted"/>
<organism evidence="1 2">
    <name type="scientific">Lactococcus lactis subsp. lactis</name>
    <name type="common">Streptococcus lactis</name>
    <dbReference type="NCBI Taxonomy" id="1360"/>
    <lineage>
        <taxon>Bacteria</taxon>
        <taxon>Bacillati</taxon>
        <taxon>Bacillota</taxon>
        <taxon>Bacilli</taxon>
        <taxon>Lactobacillales</taxon>
        <taxon>Streptococcaceae</taxon>
        <taxon>Lactococcus</taxon>
    </lineage>
</organism>
<name>A0A2Z3KBA8_LACLL</name>
<reference evidence="1 2" key="1">
    <citation type="submission" date="2018-03" db="EMBL/GenBank/DDBJ databases">
        <title>Genome sequence of Lactococcus lactis strain 14B4 from almond drupe.</title>
        <authorList>
            <person name="Tran T.D."/>
            <person name="McGarvey J.A."/>
            <person name="Huynh S."/>
            <person name="Parker C.T."/>
        </authorList>
    </citation>
    <scope>NUCLEOTIDE SEQUENCE [LARGE SCALE GENOMIC DNA]</scope>
    <source>
        <strain evidence="1 2">14B4</strain>
    </source>
</reference>
<protein>
    <submittedName>
        <fullName evidence="1">Uncharacterized protein</fullName>
    </submittedName>
</protein>
<dbReference type="Proteomes" id="UP000245919">
    <property type="component" value="Chromosome"/>
</dbReference>
<gene>
    <name evidence="1" type="ORF">LL14B4_01320</name>
</gene>
<dbReference type="AlphaFoldDB" id="A0A2Z3KBA8"/>
<accession>A0A2Z3KBA8</accession>
<evidence type="ECO:0000313" key="2">
    <source>
        <dbReference type="Proteomes" id="UP000245919"/>
    </source>
</evidence>
<dbReference type="EMBL" id="CP028160">
    <property type="protein sequence ID" value="AWN64900.1"/>
    <property type="molecule type" value="Genomic_DNA"/>
</dbReference>
<evidence type="ECO:0000313" key="1">
    <source>
        <dbReference type="EMBL" id="AWN64900.1"/>
    </source>
</evidence>
<sequence>MFPFVFRQLAVGKPFSTVELPSQTVVRDSGLFLKELEGKLLGFVLRLLRFKRNAFFEKVQERKHSSERSVRSERVIARLTACRQLGLDPPNANEGGDK</sequence>